<evidence type="ECO:0000256" key="2">
    <source>
        <dbReference type="ARBA" id="ARBA00023125"/>
    </source>
</evidence>
<dbReference type="InterPro" id="IPR006119">
    <property type="entry name" value="Resolv_N"/>
</dbReference>
<protein>
    <submittedName>
        <fullName evidence="7">Serine recombinase</fullName>
    </submittedName>
</protein>
<dbReference type="CDD" id="cd03768">
    <property type="entry name" value="SR_ResInv"/>
    <property type="match status" value="1"/>
</dbReference>
<evidence type="ECO:0000313" key="7">
    <source>
        <dbReference type="EMBL" id="AWD72388.1"/>
    </source>
</evidence>
<evidence type="ECO:0000256" key="3">
    <source>
        <dbReference type="ARBA" id="ARBA00023172"/>
    </source>
</evidence>
<dbReference type="SUPFAM" id="SSF53041">
    <property type="entry name" value="Resolvase-like"/>
    <property type="match status" value="1"/>
</dbReference>
<dbReference type="InterPro" id="IPR038109">
    <property type="entry name" value="DNA_bind_recomb_sf"/>
</dbReference>
<name>A0A2S1FIP6_9BURK</name>
<dbReference type="PANTHER" id="PTHR30461">
    <property type="entry name" value="DNA-INVERTASE FROM LAMBDOID PROPHAGE"/>
    <property type="match status" value="1"/>
</dbReference>
<dbReference type="EMBL" id="MG869627">
    <property type="protein sequence ID" value="AWD72388.1"/>
    <property type="molecule type" value="Genomic_DNA"/>
</dbReference>
<feature type="active site" description="O-(5'-phospho-DNA)-serine intermediate" evidence="4 5">
    <location>
        <position position="11"/>
    </location>
</feature>
<dbReference type="Gene3D" id="3.90.1750.20">
    <property type="entry name" value="Putative Large Serine Recombinase, Chain B, Domain 2"/>
    <property type="match status" value="1"/>
</dbReference>
<geneLocation type="plasmid" evidence="7">
    <name>pW9NP1</name>
</geneLocation>
<dbReference type="Pfam" id="PF07508">
    <property type="entry name" value="Recombinase"/>
    <property type="match status" value="1"/>
</dbReference>
<dbReference type="GO" id="GO:0015074">
    <property type="term" value="P:DNA integration"/>
    <property type="evidence" value="ECO:0007669"/>
    <property type="project" value="UniProtKB-KW"/>
</dbReference>
<dbReference type="AlphaFoldDB" id="A0A2S1FIP6"/>
<keyword evidence="3" id="KW-0233">DNA recombination</keyword>
<dbReference type="PROSITE" id="PS00397">
    <property type="entry name" value="RECOMBINASES_1"/>
    <property type="match status" value="1"/>
</dbReference>
<organism evidence="7">
    <name type="scientific">Polaromonas sp. W9N</name>
    <dbReference type="NCBI Taxonomy" id="1840323"/>
    <lineage>
        <taxon>Bacteria</taxon>
        <taxon>Pseudomonadati</taxon>
        <taxon>Pseudomonadota</taxon>
        <taxon>Betaproteobacteria</taxon>
        <taxon>Burkholderiales</taxon>
        <taxon>Comamonadaceae</taxon>
        <taxon>Polaromonas</taxon>
    </lineage>
</organism>
<sequence>MQKVVGYIRVSTTGQVEEGVSLEAQRAKIEAWCNLNDGELVAVFEDAGISGGGTAKRDGLLDALKAATKGMALVTYSISRLARNTRDMLDIAEQLEKKGADLVSLSERIDTTTASGRMIFRMLAVLAEFEREQIGERTRMALAHKKASGDVYAATPFGFEAIAGRLVEVKRESAIVADILKMRGAGASLAQIANNLNAKGIEGKRGGKWFPSTVRYLIQRQAA</sequence>
<evidence type="ECO:0000259" key="6">
    <source>
        <dbReference type="PROSITE" id="PS51736"/>
    </source>
</evidence>
<proteinExistence type="predicted"/>
<dbReference type="SMART" id="SM00857">
    <property type="entry name" value="Resolvase"/>
    <property type="match status" value="1"/>
</dbReference>
<evidence type="ECO:0000256" key="4">
    <source>
        <dbReference type="PIRSR" id="PIRSR606118-50"/>
    </source>
</evidence>
<dbReference type="RefSeq" id="WP_181377814.1">
    <property type="nucleotide sequence ID" value="NZ_MG869627.1"/>
</dbReference>
<dbReference type="PANTHER" id="PTHR30461:SF2">
    <property type="entry name" value="SERINE RECOMBINASE PINE-RELATED"/>
    <property type="match status" value="1"/>
</dbReference>
<reference evidence="7" key="1">
    <citation type="submission" date="2018-01" db="EMBL/GenBank/DDBJ databases">
        <title>Plasmids of psychrophilic Polaromonas spp. isolated from Arctic and Antarctic glaciers.</title>
        <authorList>
            <person name="Dziewit L."/>
            <person name="Ciok A."/>
        </authorList>
    </citation>
    <scope>NUCLEOTIDE SEQUENCE</scope>
    <source>
        <plasmid evidence="7">pW9NP1</plasmid>
    </source>
</reference>
<dbReference type="PROSITE" id="PS51736">
    <property type="entry name" value="RECOMBINASES_3"/>
    <property type="match status" value="1"/>
</dbReference>
<accession>A0A2S1FIP6</accession>
<dbReference type="InterPro" id="IPR006118">
    <property type="entry name" value="Recombinase_CS"/>
</dbReference>
<dbReference type="InterPro" id="IPR036162">
    <property type="entry name" value="Resolvase-like_N_sf"/>
</dbReference>
<dbReference type="GO" id="GO:0003677">
    <property type="term" value="F:DNA binding"/>
    <property type="evidence" value="ECO:0007669"/>
    <property type="project" value="UniProtKB-KW"/>
</dbReference>
<gene>
    <name evidence="7" type="ORF">pW9NP1_p009</name>
</gene>
<dbReference type="InterPro" id="IPR011109">
    <property type="entry name" value="DNA_bind_recombinase_dom"/>
</dbReference>
<dbReference type="Pfam" id="PF00239">
    <property type="entry name" value="Resolvase"/>
    <property type="match status" value="1"/>
</dbReference>
<keyword evidence="2" id="KW-0238">DNA-binding</keyword>
<evidence type="ECO:0000256" key="5">
    <source>
        <dbReference type="PROSITE-ProRule" id="PRU10137"/>
    </source>
</evidence>
<dbReference type="GO" id="GO:0000150">
    <property type="term" value="F:DNA strand exchange activity"/>
    <property type="evidence" value="ECO:0007669"/>
    <property type="project" value="InterPro"/>
</dbReference>
<keyword evidence="7" id="KW-0614">Plasmid</keyword>
<dbReference type="Gene3D" id="3.40.50.1390">
    <property type="entry name" value="Resolvase, N-terminal catalytic domain"/>
    <property type="match status" value="1"/>
</dbReference>
<dbReference type="InterPro" id="IPR050639">
    <property type="entry name" value="SSR_resolvase"/>
</dbReference>
<keyword evidence="1" id="KW-0229">DNA integration</keyword>
<feature type="domain" description="Resolvase/invertase-type recombinase catalytic" evidence="6">
    <location>
        <begin position="3"/>
        <end position="149"/>
    </location>
</feature>
<evidence type="ECO:0000256" key="1">
    <source>
        <dbReference type="ARBA" id="ARBA00022908"/>
    </source>
</evidence>